<gene>
    <name evidence="2" type="primary">LOC104594536</name>
</gene>
<dbReference type="Proteomes" id="UP000189703">
    <property type="component" value="Unplaced"/>
</dbReference>
<dbReference type="GO" id="GO:0005634">
    <property type="term" value="C:nucleus"/>
    <property type="evidence" value="ECO:0000318"/>
    <property type="project" value="GO_Central"/>
</dbReference>
<proteinExistence type="predicted"/>
<reference evidence="2" key="1">
    <citation type="submission" date="2025-08" db="UniProtKB">
        <authorList>
            <consortium name="RefSeq"/>
        </authorList>
    </citation>
    <scope>IDENTIFICATION</scope>
</reference>
<dbReference type="eggNOG" id="ENOG502S3D7">
    <property type="taxonomic scope" value="Eukaryota"/>
</dbReference>
<dbReference type="AlphaFoldDB" id="A0A1U8Q1T1"/>
<dbReference type="KEGG" id="nnu:104594536"/>
<dbReference type="GO" id="GO:0003677">
    <property type="term" value="F:DNA binding"/>
    <property type="evidence" value="ECO:0000318"/>
    <property type="project" value="GO_Central"/>
</dbReference>
<name>A0A1U8Q1T1_NELNU</name>
<dbReference type="Gene3D" id="1.10.30.10">
    <property type="entry name" value="High mobility group box domain"/>
    <property type="match status" value="1"/>
</dbReference>
<dbReference type="FunCoup" id="A0A1U8Q1T1">
    <property type="interactions" value="51"/>
</dbReference>
<keyword evidence="1" id="KW-1185">Reference proteome</keyword>
<dbReference type="GO" id="GO:0010197">
    <property type="term" value="P:polar nucleus fusion"/>
    <property type="evidence" value="ECO:0000318"/>
    <property type="project" value="GO_Central"/>
</dbReference>
<dbReference type="InParanoid" id="A0A1U8Q1T1"/>
<dbReference type="OMA" id="MHECEAE"/>
<organism evidence="1 2">
    <name type="scientific">Nelumbo nucifera</name>
    <name type="common">Sacred lotus</name>
    <dbReference type="NCBI Taxonomy" id="4432"/>
    <lineage>
        <taxon>Eukaryota</taxon>
        <taxon>Viridiplantae</taxon>
        <taxon>Streptophyta</taxon>
        <taxon>Embryophyta</taxon>
        <taxon>Tracheophyta</taxon>
        <taxon>Spermatophyta</taxon>
        <taxon>Magnoliopsida</taxon>
        <taxon>Proteales</taxon>
        <taxon>Nelumbonaceae</taxon>
        <taxon>Nelumbo</taxon>
    </lineage>
</organism>
<dbReference type="PANTHER" id="PTHR47658:SF2">
    <property type="entry name" value="HMG-BOX (HIGH MOBILITY GROUP) DNA-BINDING FAMILY PROTEIN"/>
    <property type="match status" value="1"/>
</dbReference>
<dbReference type="PANTHER" id="PTHR47658">
    <property type="entry name" value="HIGH MOBILITY GROUP B PROTEIN 12-RELATED"/>
    <property type="match status" value="1"/>
</dbReference>
<protein>
    <submittedName>
        <fullName evidence="2">High mobility group B protein 7</fullName>
    </submittedName>
</protein>
<dbReference type="GeneID" id="104594536"/>
<dbReference type="InterPro" id="IPR036910">
    <property type="entry name" value="HMG_box_dom_sf"/>
</dbReference>
<sequence length="208" mass="24313">MANPLRTRKRVHAMRRAPDGSAFEKCNFCGVSVPVALSDMHECTLKKEYEKLKGACRNQNPVKLIIDNQPRSPFCVFMESFKRLHANEDWINIDRKGFESWKNMSTKDRHQFIVQAEEVNLAYEKTLLKEINDTSSGVDDEADSAMVGKYDLNYEQYNYWRNSDGFESTSDYSRESLDSFELQRAKLDWTGWLDRKNLEPVRLKPVVR</sequence>
<dbReference type="RefSeq" id="XP_019052774.1">
    <property type="nucleotide sequence ID" value="XM_019197229.1"/>
</dbReference>
<accession>A0A1U8Q1T1</accession>
<dbReference type="SUPFAM" id="SSF47095">
    <property type="entry name" value="HMG-box"/>
    <property type="match status" value="1"/>
</dbReference>
<evidence type="ECO:0000313" key="1">
    <source>
        <dbReference type="Proteomes" id="UP000189703"/>
    </source>
</evidence>
<evidence type="ECO:0000313" key="2">
    <source>
        <dbReference type="RefSeq" id="XP_019052774.1"/>
    </source>
</evidence>
<dbReference type="OrthoDB" id="1919336at2759"/>